<evidence type="ECO:0000259" key="1">
    <source>
        <dbReference type="Pfam" id="PF02373"/>
    </source>
</evidence>
<accession>A0A9P0A3T3</accession>
<dbReference type="Gene3D" id="2.60.120.650">
    <property type="entry name" value="Cupin"/>
    <property type="match status" value="1"/>
</dbReference>
<dbReference type="Proteomes" id="UP001152759">
    <property type="component" value="Chromosome 10"/>
</dbReference>
<sequence length="184" mass="20747">MQPRNRWDELIKVLELDRIPSLLDGTNAGRIAGVESQYLYYGKAGTVFAYHLEDCNFLSVNIHLGGAPKVWRTVEALADPQTPFPERVRFYRNNPIPGARCNVVPAAPFLLNPDEIMPPNYNPVTDLDDDFRDIRGKLVVLAKELSKYFTKPVDFSSYGSRTMLVSDDQNGMRVVDRGLNETVA</sequence>
<dbReference type="Pfam" id="PF02373">
    <property type="entry name" value="JmjC"/>
    <property type="match status" value="1"/>
</dbReference>
<dbReference type="EMBL" id="OU963871">
    <property type="protein sequence ID" value="CAH0383564.1"/>
    <property type="molecule type" value="Genomic_DNA"/>
</dbReference>
<organism evidence="2 3">
    <name type="scientific">Bemisia tabaci</name>
    <name type="common">Sweetpotato whitefly</name>
    <name type="synonym">Aleurodes tabaci</name>
    <dbReference type="NCBI Taxonomy" id="7038"/>
    <lineage>
        <taxon>Eukaryota</taxon>
        <taxon>Metazoa</taxon>
        <taxon>Ecdysozoa</taxon>
        <taxon>Arthropoda</taxon>
        <taxon>Hexapoda</taxon>
        <taxon>Insecta</taxon>
        <taxon>Pterygota</taxon>
        <taxon>Neoptera</taxon>
        <taxon>Paraneoptera</taxon>
        <taxon>Hemiptera</taxon>
        <taxon>Sternorrhyncha</taxon>
        <taxon>Aleyrodoidea</taxon>
        <taxon>Aleyrodidae</taxon>
        <taxon>Aleyrodinae</taxon>
        <taxon>Bemisia</taxon>
    </lineage>
</organism>
<name>A0A9P0A3T3_BEMTA</name>
<feature type="domain" description="JmjC" evidence="1">
    <location>
        <begin position="38"/>
        <end position="77"/>
    </location>
</feature>
<dbReference type="SUPFAM" id="SSF51197">
    <property type="entry name" value="Clavaminate synthase-like"/>
    <property type="match status" value="1"/>
</dbReference>
<evidence type="ECO:0000313" key="2">
    <source>
        <dbReference type="EMBL" id="CAH0383564.1"/>
    </source>
</evidence>
<reference evidence="2" key="1">
    <citation type="submission" date="2021-12" db="EMBL/GenBank/DDBJ databases">
        <authorList>
            <person name="King R."/>
        </authorList>
    </citation>
    <scope>NUCLEOTIDE SEQUENCE</scope>
</reference>
<dbReference type="InterPro" id="IPR003347">
    <property type="entry name" value="JmjC_dom"/>
</dbReference>
<gene>
    <name evidence="2" type="ORF">BEMITA_LOCUS3002</name>
</gene>
<protein>
    <recommendedName>
        <fullName evidence="1">JmjC domain-containing protein</fullName>
    </recommendedName>
</protein>
<keyword evidence="3" id="KW-1185">Reference proteome</keyword>
<proteinExistence type="predicted"/>
<evidence type="ECO:0000313" key="3">
    <source>
        <dbReference type="Proteomes" id="UP001152759"/>
    </source>
</evidence>
<dbReference type="AlphaFoldDB" id="A0A9P0A3T3"/>